<reference evidence="3 4" key="1">
    <citation type="submission" date="2006-02" db="EMBL/GenBank/DDBJ databases">
        <authorList>
            <person name="Pinhassi J."/>
            <person name="Pedros-Alio C."/>
            <person name="Ferriera S."/>
            <person name="Johnson J."/>
            <person name="Kravitz S."/>
            <person name="Halpern A."/>
            <person name="Remington K."/>
            <person name="Beeson K."/>
            <person name="Tran B."/>
            <person name="Rogers Y.-H."/>
            <person name="Friedman R."/>
            <person name="Venter J.C."/>
        </authorList>
    </citation>
    <scope>NUCLEOTIDE SEQUENCE [LARGE SCALE GENOMIC DNA]</scope>
    <source>
        <strain evidence="3 4">MED297</strain>
    </source>
</reference>
<protein>
    <recommendedName>
        <fullName evidence="5">DUF4382 domain-containing protein</fullName>
    </recommendedName>
</protein>
<comment type="caution">
    <text evidence="3">The sequence shown here is derived from an EMBL/GenBank/DDBJ whole genome shotgun (WGS) entry which is preliminary data.</text>
</comment>
<feature type="chain" id="PRO_5012045127" description="DUF4382 domain-containing protein" evidence="2">
    <location>
        <begin position="16"/>
        <end position="289"/>
    </location>
</feature>
<name>A4B9G8_9GAMM</name>
<organism evidence="3 4">
    <name type="scientific">Reinekea blandensis MED297</name>
    <dbReference type="NCBI Taxonomy" id="314283"/>
    <lineage>
        <taxon>Bacteria</taxon>
        <taxon>Pseudomonadati</taxon>
        <taxon>Pseudomonadota</taxon>
        <taxon>Gammaproteobacteria</taxon>
        <taxon>Oceanospirillales</taxon>
        <taxon>Saccharospirillaceae</taxon>
        <taxon>Reinekea</taxon>
    </lineage>
</organism>
<dbReference type="PROSITE" id="PS51257">
    <property type="entry name" value="PROKAR_LIPOPROTEIN"/>
    <property type="match status" value="1"/>
</dbReference>
<evidence type="ECO:0000313" key="4">
    <source>
        <dbReference type="Proteomes" id="UP000005953"/>
    </source>
</evidence>
<dbReference type="AlphaFoldDB" id="A4B9G8"/>
<dbReference type="RefSeq" id="WP_008044809.1">
    <property type="nucleotide sequence ID" value="NZ_CH724151.1"/>
</dbReference>
<dbReference type="OrthoDB" id="6194975at2"/>
<gene>
    <name evidence="3" type="ORF">MED297_20317</name>
</gene>
<keyword evidence="4" id="KW-1185">Reference proteome</keyword>
<evidence type="ECO:0000256" key="2">
    <source>
        <dbReference type="SAM" id="SignalP"/>
    </source>
</evidence>
<evidence type="ECO:0000256" key="1">
    <source>
        <dbReference type="SAM" id="MobiDB-lite"/>
    </source>
</evidence>
<evidence type="ECO:0008006" key="5">
    <source>
        <dbReference type="Google" id="ProtNLM"/>
    </source>
</evidence>
<feature type="signal peptide" evidence="2">
    <location>
        <begin position="1"/>
        <end position="15"/>
    </location>
</feature>
<keyword evidence="2" id="KW-0732">Signal</keyword>
<sequence length="289" mass="31215">MKNTMSALALLPALALIGCNPNTLDGTGEVTLQFGASETSARTALRATTVSSIPVTDSSGQAAGSIGLNEAWVVVKEIELEHETDDDDALEEELEIEFVGPFAVDLLSGETYPSLPSVSIDTGLYNDIEIDIEKLADSDLVGMPDLPQAIADQLLNYSLYLEGTYTSQDGSTYVAIPFSLSYDQTDEFELSGTDFSQGFVVDDTGINDIIVAFRLHEWFRFDNLETNSDGLELVNAITSTEGGNALVLDGNTNSDLMDVIEDNIEESAEYGEDDDDDGELDEDEDDDDD</sequence>
<evidence type="ECO:0000313" key="3">
    <source>
        <dbReference type="EMBL" id="EAR11269.1"/>
    </source>
</evidence>
<dbReference type="EMBL" id="AAOE01000001">
    <property type="protein sequence ID" value="EAR11269.1"/>
    <property type="molecule type" value="Genomic_DNA"/>
</dbReference>
<feature type="region of interest" description="Disordered" evidence="1">
    <location>
        <begin position="261"/>
        <end position="289"/>
    </location>
</feature>
<dbReference type="Proteomes" id="UP000005953">
    <property type="component" value="Unassembled WGS sequence"/>
</dbReference>
<accession>A4B9G8</accession>
<proteinExistence type="predicted"/>
<dbReference type="HOGENOM" id="CLU_978824_0_0_6"/>